<dbReference type="Gene3D" id="1.20.58.320">
    <property type="entry name" value="TPR-like"/>
    <property type="match status" value="1"/>
</dbReference>
<dbReference type="InterPro" id="IPR010323">
    <property type="entry name" value="DUF924"/>
</dbReference>
<dbReference type="Pfam" id="PF06041">
    <property type="entry name" value="DUF924"/>
    <property type="match status" value="1"/>
</dbReference>
<dbReference type="InterPro" id="IPR011990">
    <property type="entry name" value="TPR-like_helical_dom_sf"/>
</dbReference>
<accession>A0A7S2MC94</accession>
<organism evidence="1">
    <name type="scientific">Haptolina brevifila</name>
    <dbReference type="NCBI Taxonomy" id="156173"/>
    <lineage>
        <taxon>Eukaryota</taxon>
        <taxon>Haptista</taxon>
        <taxon>Haptophyta</taxon>
        <taxon>Prymnesiophyceae</taxon>
        <taxon>Prymnesiales</taxon>
        <taxon>Prymnesiaceae</taxon>
        <taxon>Haptolina</taxon>
    </lineage>
</organism>
<dbReference type="AlphaFoldDB" id="A0A7S2MC94"/>
<protein>
    <submittedName>
        <fullName evidence="1">Uncharacterized protein</fullName>
    </submittedName>
</protein>
<dbReference type="EMBL" id="HBGU01043459">
    <property type="protein sequence ID" value="CAD9475379.1"/>
    <property type="molecule type" value="Transcribed_RNA"/>
</dbReference>
<reference evidence="1" key="1">
    <citation type="submission" date="2021-01" db="EMBL/GenBank/DDBJ databases">
        <authorList>
            <person name="Corre E."/>
            <person name="Pelletier E."/>
            <person name="Niang G."/>
            <person name="Scheremetjew M."/>
            <person name="Finn R."/>
            <person name="Kale V."/>
            <person name="Holt S."/>
            <person name="Cochrane G."/>
            <person name="Meng A."/>
            <person name="Brown T."/>
            <person name="Cohen L."/>
        </authorList>
    </citation>
    <scope>NUCLEOTIDE SEQUENCE</scope>
    <source>
        <strain evidence="1">UTEX LB 985</strain>
    </source>
</reference>
<proteinExistence type="predicted"/>
<dbReference type="SUPFAM" id="SSF48452">
    <property type="entry name" value="TPR-like"/>
    <property type="match status" value="1"/>
</dbReference>
<name>A0A7S2MC94_9EUKA</name>
<gene>
    <name evidence="1" type="ORF">CBRE1094_LOCUS23698</name>
</gene>
<dbReference type="Gene3D" id="1.25.40.10">
    <property type="entry name" value="Tetratricopeptide repeat domain"/>
    <property type="match status" value="1"/>
</dbReference>
<evidence type="ECO:0000313" key="1">
    <source>
        <dbReference type="EMBL" id="CAD9475379.1"/>
    </source>
</evidence>
<sequence>MPEDDDTIREGLASLFLWWYGSTPPIMTCLRRGWRSEGHLAASQESELLPAELDRAWRQRWFAKDDRTAKVDRYAREQFEGLLNEVSSWRLLEADVERLPLWERLALIILLDQLPRSIYRGTPMAYSYDSTALPLALAIAQDEGAIASLPLHFLSTVFICICHSEAMEHQELLKQRLRSSAFTRRYRTGSTAAIASALDEIQRKHLMRCSLFGRFPERNAVLGRSSTEAESAWLQQLS</sequence>